<reference evidence="2" key="2">
    <citation type="submission" date="2022-01" db="EMBL/GenBank/DDBJ databases">
        <authorList>
            <person name="Yamashiro T."/>
            <person name="Shiraishi A."/>
            <person name="Satake H."/>
            <person name="Nakayama K."/>
        </authorList>
    </citation>
    <scope>NUCLEOTIDE SEQUENCE</scope>
</reference>
<organism evidence="2 3">
    <name type="scientific">Tanacetum coccineum</name>
    <dbReference type="NCBI Taxonomy" id="301880"/>
    <lineage>
        <taxon>Eukaryota</taxon>
        <taxon>Viridiplantae</taxon>
        <taxon>Streptophyta</taxon>
        <taxon>Embryophyta</taxon>
        <taxon>Tracheophyta</taxon>
        <taxon>Spermatophyta</taxon>
        <taxon>Magnoliopsida</taxon>
        <taxon>eudicotyledons</taxon>
        <taxon>Gunneridae</taxon>
        <taxon>Pentapetalae</taxon>
        <taxon>asterids</taxon>
        <taxon>campanulids</taxon>
        <taxon>Asterales</taxon>
        <taxon>Asteraceae</taxon>
        <taxon>Asteroideae</taxon>
        <taxon>Anthemideae</taxon>
        <taxon>Anthemidinae</taxon>
        <taxon>Tanacetum</taxon>
    </lineage>
</organism>
<evidence type="ECO:0000313" key="2">
    <source>
        <dbReference type="EMBL" id="GJT79499.1"/>
    </source>
</evidence>
<keyword evidence="3" id="KW-1185">Reference proteome</keyword>
<sequence length="128" mass="14669">MKEVLHQRIFKSGTYKSIPEHVALYEALEASMECANRDEFLAEKDKSRKRHHDNQDPPPPPLDSNLSKKKRHDSAESEQPIKDVPIPDDINISNSEDTDTAHLPKIKTRPDWLKPVPEEDRPASPELD</sequence>
<comment type="caution">
    <text evidence="2">The sequence shown here is derived from an EMBL/GenBank/DDBJ whole genome shotgun (WGS) entry which is preliminary data.</text>
</comment>
<proteinExistence type="predicted"/>
<evidence type="ECO:0000256" key="1">
    <source>
        <dbReference type="SAM" id="MobiDB-lite"/>
    </source>
</evidence>
<dbReference type="Proteomes" id="UP001151760">
    <property type="component" value="Unassembled WGS sequence"/>
</dbReference>
<protein>
    <submittedName>
        <fullName evidence="2">Uncharacterized protein</fullName>
    </submittedName>
</protein>
<feature type="region of interest" description="Disordered" evidence="1">
    <location>
        <begin position="39"/>
        <end position="128"/>
    </location>
</feature>
<dbReference type="EMBL" id="BQNB010018904">
    <property type="protein sequence ID" value="GJT79499.1"/>
    <property type="molecule type" value="Genomic_DNA"/>
</dbReference>
<feature type="compositionally biased region" description="Basic and acidic residues" evidence="1">
    <location>
        <begin position="108"/>
        <end position="128"/>
    </location>
</feature>
<name>A0ABQ5GW33_9ASTR</name>
<gene>
    <name evidence="2" type="ORF">Tco_1053841</name>
</gene>
<reference evidence="2" key="1">
    <citation type="journal article" date="2022" name="Int. J. Mol. Sci.">
        <title>Draft Genome of Tanacetum Coccineum: Genomic Comparison of Closely Related Tanacetum-Family Plants.</title>
        <authorList>
            <person name="Yamashiro T."/>
            <person name="Shiraishi A."/>
            <person name="Nakayama K."/>
            <person name="Satake H."/>
        </authorList>
    </citation>
    <scope>NUCLEOTIDE SEQUENCE</scope>
</reference>
<accession>A0ABQ5GW33</accession>
<evidence type="ECO:0000313" key="3">
    <source>
        <dbReference type="Proteomes" id="UP001151760"/>
    </source>
</evidence>